<evidence type="ECO:0000256" key="1">
    <source>
        <dbReference type="SAM" id="MobiDB-lite"/>
    </source>
</evidence>
<organism evidence="2 3">
    <name type="scientific">Streptomyces luteogriseus</name>
    <dbReference type="NCBI Taxonomy" id="68233"/>
    <lineage>
        <taxon>Bacteria</taxon>
        <taxon>Bacillati</taxon>
        <taxon>Actinomycetota</taxon>
        <taxon>Actinomycetes</taxon>
        <taxon>Kitasatosporales</taxon>
        <taxon>Streptomycetaceae</taxon>
        <taxon>Streptomyces</taxon>
    </lineage>
</organism>
<gene>
    <name evidence="2" type="ORF">BJ965_004576</name>
</gene>
<accession>A0A7W7GIV1</accession>
<dbReference type="AlphaFoldDB" id="A0A7W7GIV1"/>
<reference evidence="2 3" key="1">
    <citation type="submission" date="2020-08" db="EMBL/GenBank/DDBJ databases">
        <title>Sequencing the genomes of 1000 actinobacteria strains.</title>
        <authorList>
            <person name="Klenk H.-P."/>
        </authorList>
    </citation>
    <scope>NUCLEOTIDE SEQUENCE [LARGE SCALE GENOMIC DNA]</scope>
    <source>
        <strain evidence="2 3">DSM 40483</strain>
    </source>
</reference>
<evidence type="ECO:0000313" key="3">
    <source>
        <dbReference type="Proteomes" id="UP000565089"/>
    </source>
</evidence>
<comment type="caution">
    <text evidence="2">The sequence shown here is derived from an EMBL/GenBank/DDBJ whole genome shotgun (WGS) entry which is preliminary data.</text>
</comment>
<keyword evidence="3" id="KW-1185">Reference proteome</keyword>
<dbReference type="EMBL" id="JACHMS010000001">
    <property type="protein sequence ID" value="MBB4714694.1"/>
    <property type="molecule type" value="Genomic_DNA"/>
</dbReference>
<evidence type="ECO:0000313" key="2">
    <source>
        <dbReference type="EMBL" id="MBB4714694.1"/>
    </source>
</evidence>
<feature type="region of interest" description="Disordered" evidence="1">
    <location>
        <begin position="1"/>
        <end position="24"/>
    </location>
</feature>
<sequence>MGKAKAWRPTMDDRSVGRAPTGVDGISRSVQGLLEVM</sequence>
<name>A0A7W7GIV1_9ACTN</name>
<protein>
    <submittedName>
        <fullName evidence="2">Uncharacterized protein</fullName>
    </submittedName>
</protein>
<proteinExistence type="predicted"/>
<dbReference type="Proteomes" id="UP000565089">
    <property type="component" value="Unassembled WGS sequence"/>
</dbReference>